<organismHost>
    <name type="scientific">Salmonella</name>
    <dbReference type="NCBI Taxonomy" id="590"/>
</organismHost>
<organism evidence="1 2">
    <name type="scientific">Salmonella phage Felix O1 (isolate Felix O1-VT1)</name>
    <name type="common">Bacteriophage Felix O1</name>
    <dbReference type="NCBI Taxonomy" id="1283336"/>
    <lineage>
        <taxon>Viruses</taxon>
        <taxon>Duplodnaviria</taxon>
        <taxon>Heunggongvirae</taxon>
        <taxon>Uroviricota</taxon>
        <taxon>Caudoviricetes</taxon>
        <taxon>Andersonviridae</taxon>
        <taxon>Ounavirinae</taxon>
        <taxon>Felixounavirus</taxon>
        <taxon>Felixounavirus felixO1</taxon>
    </lineage>
</organism>
<protein>
    <submittedName>
        <fullName evidence="1">Uncharacterized protein</fullName>
    </submittedName>
</protein>
<accession>Q6KGF7</accession>
<dbReference type="EMBL" id="AF320576">
    <property type="protein sequence ID" value="AAQ14682.1"/>
    <property type="molecule type" value="Genomic_DNA"/>
</dbReference>
<evidence type="ECO:0000313" key="1">
    <source>
        <dbReference type="EMBL" id="AAQ14682.1"/>
    </source>
</evidence>
<evidence type="ECO:0000313" key="2">
    <source>
        <dbReference type="Proteomes" id="UP000009070"/>
    </source>
</evidence>
<reference evidence="1 2" key="1">
    <citation type="submission" date="2000-11" db="EMBL/GenBank/DDBJ databases">
        <title>Bacteriophage Felix O1: Genetic Characterization.</title>
        <authorList>
            <person name="Sriranganathan N."/>
            <person name="Whichard J.M."/>
            <person name="Pierson F.W."/>
            <person name="Kapur V."/>
            <person name="Weigt L.A."/>
        </authorList>
    </citation>
    <scope>NUCLEOTIDE SEQUENCE [LARGE SCALE GENOMIC DNA]</scope>
    <source>
        <strain evidence="1">Felix O1-VT1</strain>
    </source>
</reference>
<sequence length="60" mass="6817">MYRLSLIHSTCNLPLFLSSRKRAVQPPVKEFLSGSLPYINHKGWLFNAKCLTRTCSTCST</sequence>
<dbReference type="Proteomes" id="UP000009070">
    <property type="component" value="Segment"/>
</dbReference>
<keyword evidence="2" id="KW-1185">Reference proteome</keyword>
<proteinExistence type="predicted"/>
<name>Q6KGF7_BPFO1</name>